<proteinExistence type="predicted"/>
<sequence length="194" mass="21825">MAALGLVFSFCIWLLLSRRSSAKNDAPCQLSKWNNGYDTFVKRHLPSGTPGSLDQNDWERFIRNKGCNRPTQSFLRTSDLERVRDVCTSRGGKVYKGNLCISRRPFTFVTVRSEVGTCGIKSVREETKHLILACELLSGQQDQCLPVHFEGNPEDAQPDNNARGCRDPQNHAPGPETTRLWLLPLLVLAVIYGY</sequence>
<evidence type="ECO:0000313" key="5">
    <source>
        <dbReference type="RefSeq" id="XP_055358855.1"/>
    </source>
</evidence>
<keyword evidence="2" id="KW-0732">Signal</keyword>
<keyword evidence="4" id="KW-1185">Reference proteome</keyword>
<reference evidence="5" key="1">
    <citation type="submission" date="2025-08" db="UniProtKB">
        <authorList>
            <consortium name="RefSeq"/>
        </authorList>
    </citation>
    <scope>IDENTIFICATION</scope>
</reference>
<evidence type="ECO:0000313" key="4">
    <source>
        <dbReference type="Proteomes" id="UP000515150"/>
    </source>
</evidence>
<evidence type="ECO:0000259" key="3">
    <source>
        <dbReference type="SMART" id="SM00092"/>
    </source>
</evidence>
<feature type="signal peptide" evidence="2">
    <location>
        <begin position="1"/>
        <end position="22"/>
    </location>
</feature>
<protein>
    <submittedName>
        <fullName evidence="5">Uncharacterized protein LOC114843753</fullName>
    </submittedName>
</protein>
<dbReference type="OrthoDB" id="8892679at2759"/>
<organism evidence="4 5">
    <name type="scientific">Betta splendens</name>
    <name type="common">Siamese fighting fish</name>
    <dbReference type="NCBI Taxonomy" id="158456"/>
    <lineage>
        <taxon>Eukaryota</taxon>
        <taxon>Metazoa</taxon>
        <taxon>Chordata</taxon>
        <taxon>Craniata</taxon>
        <taxon>Vertebrata</taxon>
        <taxon>Euteleostomi</taxon>
        <taxon>Actinopterygii</taxon>
        <taxon>Neopterygii</taxon>
        <taxon>Teleostei</taxon>
        <taxon>Neoteleostei</taxon>
        <taxon>Acanthomorphata</taxon>
        <taxon>Anabantaria</taxon>
        <taxon>Anabantiformes</taxon>
        <taxon>Anabantoidei</taxon>
        <taxon>Osphronemidae</taxon>
        <taxon>Betta</taxon>
    </lineage>
</organism>
<dbReference type="SMART" id="SM00092">
    <property type="entry name" value="RNAse_Pc"/>
    <property type="match status" value="1"/>
</dbReference>
<feature type="domain" description="Ribonuclease A-domain" evidence="3">
    <location>
        <begin position="33"/>
        <end position="153"/>
    </location>
</feature>
<dbReference type="GeneID" id="114843753"/>
<feature type="region of interest" description="Disordered" evidence="1">
    <location>
        <begin position="150"/>
        <end position="172"/>
    </location>
</feature>
<dbReference type="RefSeq" id="XP_055358855.1">
    <property type="nucleotide sequence ID" value="XM_055502880.1"/>
</dbReference>
<evidence type="ECO:0000256" key="2">
    <source>
        <dbReference type="SAM" id="SignalP"/>
    </source>
</evidence>
<dbReference type="InterPro" id="IPR023412">
    <property type="entry name" value="RNaseA_domain"/>
</dbReference>
<gene>
    <name evidence="5" type="primary">LOC114843753</name>
</gene>
<dbReference type="KEGG" id="bspl:114843753"/>
<accession>A0A9W2XBA7</accession>
<dbReference type="Gene3D" id="3.10.130.10">
    <property type="entry name" value="Ribonuclease A-like domain"/>
    <property type="match status" value="1"/>
</dbReference>
<dbReference type="AlphaFoldDB" id="A0A9W2XBA7"/>
<evidence type="ECO:0000256" key="1">
    <source>
        <dbReference type="SAM" id="MobiDB-lite"/>
    </source>
</evidence>
<dbReference type="InterPro" id="IPR036816">
    <property type="entry name" value="RNaseA-like_dom_sf"/>
</dbReference>
<feature type="chain" id="PRO_5040957817" evidence="2">
    <location>
        <begin position="23"/>
        <end position="194"/>
    </location>
</feature>
<name>A0A9W2XBA7_BETSP</name>
<dbReference type="Proteomes" id="UP000515150">
    <property type="component" value="Chromosome 16"/>
</dbReference>